<reference evidence="3" key="4">
    <citation type="journal article" date="2015" name="G3 (Bethesda)">
        <title>Genome sequences of three phytopathogenic species of the Magnaporthaceae family of fungi.</title>
        <authorList>
            <person name="Okagaki L.H."/>
            <person name="Nunes C.C."/>
            <person name="Sailsbery J."/>
            <person name="Clay B."/>
            <person name="Brown D."/>
            <person name="John T."/>
            <person name="Oh Y."/>
            <person name="Young N."/>
            <person name="Fitzgerald M."/>
            <person name="Haas B.J."/>
            <person name="Zeng Q."/>
            <person name="Young S."/>
            <person name="Adiconis X."/>
            <person name="Fan L."/>
            <person name="Levin J.Z."/>
            <person name="Mitchell T.K."/>
            <person name="Okubara P.A."/>
            <person name="Farman M.L."/>
            <person name="Kohn L.M."/>
            <person name="Birren B."/>
            <person name="Ma L.-J."/>
            <person name="Dean R.A."/>
        </authorList>
    </citation>
    <scope>NUCLEOTIDE SEQUENCE</scope>
    <source>
        <strain evidence="3">R3-111a-1</strain>
    </source>
</reference>
<dbReference type="RefSeq" id="XP_009229803.1">
    <property type="nucleotide sequence ID" value="XM_009231539.1"/>
</dbReference>
<keyword evidence="4" id="KW-1185">Reference proteome</keyword>
<accession>J3PJE2</accession>
<dbReference type="EnsemblFungi" id="EJT68808">
    <property type="protein sequence ID" value="EJT68808"/>
    <property type="gene ID" value="GGTG_13622"/>
</dbReference>
<feature type="region of interest" description="Disordered" evidence="1">
    <location>
        <begin position="87"/>
        <end position="144"/>
    </location>
</feature>
<dbReference type="Proteomes" id="UP000006039">
    <property type="component" value="Unassembled WGS sequence"/>
</dbReference>
<reference evidence="4" key="1">
    <citation type="submission" date="2010-07" db="EMBL/GenBank/DDBJ databases">
        <title>The genome sequence of Gaeumannomyces graminis var. tritici strain R3-111a-1.</title>
        <authorList>
            <consortium name="The Broad Institute Genome Sequencing Platform"/>
            <person name="Ma L.-J."/>
            <person name="Dead R."/>
            <person name="Young S."/>
            <person name="Zeng Q."/>
            <person name="Koehrsen M."/>
            <person name="Alvarado L."/>
            <person name="Berlin A."/>
            <person name="Chapman S.B."/>
            <person name="Chen Z."/>
            <person name="Freedman E."/>
            <person name="Gellesch M."/>
            <person name="Goldberg J."/>
            <person name="Griggs A."/>
            <person name="Gujja S."/>
            <person name="Heilman E.R."/>
            <person name="Heiman D."/>
            <person name="Hepburn T."/>
            <person name="Howarth C."/>
            <person name="Jen D."/>
            <person name="Larson L."/>
            <person name="Mehta T."/>
            <person name="Neiman D."/>
            <person name="Pearson M."/>
            <person name="Roberts A."/>
            <person name="Saif S."/>
            <person name="Shea T."/>
            <person name="Shenoy N."/>
            <person name="Sisk P."/>
            <person name="Stolte C."/>
            <person name="Sykes S."/>
            <person name="Walk T."/>
            <person name="White J."/>
            <person name="Yandava C."/>
            <person name="Haas B."/>
            <person name="Nusbaum C."/>
            <person name="Birren B."/>
        </authorList>
    </citation>
    <scope>NUCLEOTIDE SEQUENCE [LARGE SCALE GENOMIC DNA]</scope>
    <source>
        <strain evidence="4">R3-111a-1</strain>
    </source>
</reference>
<dbReference type="AlphaFoldDB" id="J3PJE2"/>
<proteinExistence type="predicted"/>
<organism evidence="2">
    <name type="scientific">Gaeumannomyces tritici (strain R3-111a-1)</name>
    <name type="common">Wheat and barley take-all root rot fungus</name>
    <name type="synonym">Gaeumannomyces graminis var. tritici</name>
    <dbReference type="NCBI Taxonomy" id="644352"/>
    <lineage>
        <taxon>Eukaryota</taxon>
        <taxon>Fungi</taxon>
        <taxon>Dikarya</taxon>
        <taxon>Ascomycota</taxon>
        <taxon>Pezizomycotina</taxon>
        <taxon>Sordariomycetes</taxon>
        <taxon>Sordariomycetidae</taxon>
        <taxon>Magnaporthales</taxon>
        <taxon>Magnaporthaceae</taxon>
        <taxon>Gaeumannomyces</taxon>
    </lineage>
</organism>
<evidence type="ECO:0000313" key="3">
    <source>
        <dbReference type="EnsemblFungi" id="EJT68808"/>
    </source>
</evidence>
<protein>
    <submittedName>
        <fullName evidence="2 3">Uncharacterized protein</fullName>
    </submittedName>
</protein>
<gene>
    <name evidence="3" type="primary">20354080</name>
    <name evidence="2" type="ORF">GGTG_13622</name>
</gene>
<feature type="compositionally biased region" description="Basic and acidic residues" evidence="1">
    <location>
        <begin position="98"/>
        <end position="113"/>
    </location>
</feature>
<reference evidence="3" key="5">
    <citation type="submission" date="2018-04" db="UniProtKB">
        <authorList>
            <consortium name="EnsemblFungi"/>
        </authorList>
    </citation>
    <scope>IDENTIFICATION</scope>
    <source>
        <strain evidence="3">R3-111a-1</strain>
    </source>
</reference>
<dbReference type="VEuPathDB" id="FungiDB:GGTG_13622"/>
<feature type="compositionally biased region" description="Polar residues" evidence="1">
    <location>
        <begin position="114"/>
        <end position="123"/>
    </location>
</feature>
<dbReference type="HOGENOM" id="CLU_1796588_0_0_1"/>
<dbReference type="EMBL" id="GL385417">
    <property type="protein sequence ID" value="EJT68808.1"/>
    <property type="molecule type" value="Genomic_DNA"/>
</dbReference>
<reference evidence="2" key="2">
    <citation type="submission" date="2010-07" db="EMBL/GenBank/DDBJ databases">
        <authorList>
            <consortium name="The Broad Institute Genome Sequencing Platform"/>
            <consortium name="Broad Institute Genome Sequencing Center for Infectious Disease"/>
            <person name="Ma L.-J."/>
            <person name="Dead R."/>
            <person name="Young S."/>
            <person name="Zeng Q."/>
            <person name="Koehrsen M."/>
            <person name="Alvarado L."/>
            <person name="Berlin A."/>
            <person name="Chapman S.B."/>
            <person name="Chen Z."/>
            <person name="Freedman E."/>
            <person name="Gellesch M."/>
            <person name="Goldberg J."/>
            <person name="Griggs A."/>
            <person name="Gujja S."/>
            <person name="Heilman E.R."/>
            <person name="Heiman D."/>
            <person name="Hepburn T."/>
            <person name="Howarth C."/>
            <person name="Jen D."/>
            <person name="Larson L."/>
            <person name="Mehta T."/>
            <person name="Neiman D."/>
            <person name="Pearson M."/>
            <person name="Roberts A."/>
            <person name="Saif S."/>
            <person name="Shea T."/>
            <person name="Shenoy N."/>
            <person name="Sisk P."/>
            <person name="Stolte C."/>
            <person name="Sykes S."/>
            <person name="Walk T."/>
            <person name="White J."/>
            <person name="Yandava C."/>
            <person name="Haas B."/>
            <person name="Nusbaum C."/>
            <person name="Birren B."/>
        </authorList>
    </citation>
    <scope>NUCLEOTIDE SEQUENCE</scope>
    <source>
        <strain evidence="2">R3-111a-1</strain>
    </source>
</reference>
<dbReference type="GeneID" id="20354080"/>
<sequence length="144" mass="15922">MAWLGGKGLVWLYVWMDGMYVCMYVCMADRLPDGEKTGMSLAPLMGCEANRKLRIQHSPHDACLSMSPTPSVPPGNLMAKCREQVEGGCLSHPPPLKQEPRKGEREESERERSQAQAHFQISSARHAMPRRGSTPCTPPSLSSV</sequence>
<evidence type="ECO:0000313" key="4">
    <source>
        <dbReference type="Proteomes" id="UP000006039"/>
    </source>
</evidence>
<evidence type="ECO:0000313" key="2">
    <source>
        <dbReference type="EMBL" id="EJT68808.1"/>
    </source>
</evidence>
<evidence type="ECO:0000256" key="1">
    <source>
        <dbReference type="SAM" id="MobiDB-lite"/>
    </source>
</evidence>
<reference evidence="2" key="3">
    <citation type="submission" date="2010-09" db="EMBL/GenBank/DDBJ databases">
        <title>Annotation of Gaeumannomyces graminis var. tritici R3-111a-1.</title>
        <authorList>
            <consortium name="The Broad Institute Genome Sequencing Platform"/>
            <person name="Ma L.-J."/>
            <person name="Dead R."/>
            <person name="Young S.K."/>
            <person name="Zeng Q."/>
            <person name="Gargeya S."/>
            <person name="Fitzgerald M."/>
            <person name="Haas B."/>
            <person name="Abouelleil A."/>
            <person name="Alvarado L."/>
            <person name="Arachchi H.M."/>
            <person name="Berlin A."/>
            <person name="Brown A."/>
            <person name="Chapman S.B."/>
            <person name="Chen Z."/>
            <person name="Dunbar C."/>
            <person name="Freedman E."/>
            <person name="Gearin G."/>
            <person name="Gellesch M."/>
            <person name="Goldberg J."/>
            <person name="Griggs A."/>
            <person name="Gujja S."/>
            <person name="Heiman D."/>
            <person name="Howarth C."/>
            <person name="Larson L."/>
            <person name="Lui A."/>
            <person name="MacDonald P.J.P."/>
            <person name="Mehta T."/>
            <person name="Montmayeur A."/>
            <person name="Murphy C."/>
            <person name="Neiman D."/>
            <person name="Pearson M."/>
            <person name="Priest M."/>
            <person name="Roberts A."/>
            <person name="Saif S."/>
            <person name="Shea T."/>
            <person name="Shenoy N."/>
            <person name="Sisk P."/>
            <person name="Stolte C."/>
            <person name="Sykes S."/>
            <person name="Yandava C."/>
            <person name="Wortman J."/>
            <person name="Nusbaum C."/>
            <person name="Birren B."/>
        </authorList>
    </citation>
    <scope>NUCLEOTIDE SEQUENCE</scope>
    <source>
        <strain evidence="2">R3-111a-1</strain>
    </source>
</reference>
<name>J3PJE2_GAET3</name>